<dbReference type="PANTHER" id="PTHR35046">
    <property type="entry name" value="ZINC KNUCKLE (CCHC-TYPE) FAMILY PROTEIN"/>
    <property type="match status" value="1"/>
</dbReference>
<accession>A0A371EHV1</accession>
<feature type="region of interest" description="Disordered" evidence="1">
    <location>
        <begin position="18"/>
        <end position="63"/>
    </location>
</feature>
<evidence type="ECO:0000256" key="1">
    <source>
        <dbReference type="SAM" id="MobiDB-lite"/>
    </source>
</evidence>
<proteinExistence type="predicted"/>
<dbReference type="PANTHER" id="PTHR35046:SF9">
    <property type="entry name" value="RNA-DIRECTED DNA POLYMERASE"/>
    <property type="match status" value="1"/>
</dbReference>
<evidence type="ECO:0000313" key="2">
    <source>
        <dbReference type="EMBL" id="RDX65479.1"/>
    </source>
</evidence>
<organism evidence="2 3">
    <name type="scientific">Mucuna pruriens</name>
    <name type="common">Velvet bean</name>
    <name type="synonym">Dolichos pruriens</name>
    <dbReference type="NCBI Taxonomy" id="157652"/>
    <lineage>
        <taxon>Eukaryota</taxon>
        <taxon>Viridiplantae</taxon>
        <taxon>Streptophyta</taxon>
        <taxon>Embryophyta</taxon>
        <taxon>Tracheophyta</taxon>
        <taxon>Spermatophyta</taxon>
        <taxon>Magnoliopsida</taxon>
        <taxon>eudicotyledons</taxon>
        <taxon>Gunneridae</taxon>
        <taxon>Pentapetalae</taxon>
        <taxon>rosids</taxon>
        <taxon>fabids</taxon>
        <taxon>Fabales</taxon>
        <taxon>Fabaceae</taxon>
        <taxon>Papilionoideae</taxon>
        <taxon>50 kb inversion clade</taxon>
        <taxon>NPAAA clade</taxon>
        <taxon>indigoferoid/millettioid clade</taxon>
        <taxon>Phaseoleae</taxon>
        <taxon>Mucuna</taxon>
    </lineage>
</organism>
<comment type="caution">
    <text evidence="2">The sequence shown here is derived from an EMBL/GenBank/DDBJ whole genome shotgun (WGS) entry which is preliminary data.</text>
</comment>
<dbReference type="Proteomes" id="UP000257109">
    <property type="component" value="Unassembled WGS sequence"/>
</dbReference>
<feature type="non-terminal residue" evidence="2">
    <location>
        <position position="1"/>
    </location>
</feature>
<feature type="compositionally biased region" description="Basic and acidic residues" evidence="1">
    <location>
        <begin position="36"/>
        <end position="46"/>
    </location>
</feature>
<reference evidence="2" key="1">
    <citation type="submission" date="2018-05" db="EMBL/GenBank/DDBJ databases">
        <title>Draft genome of Mucuna pruriens seed.</title>
        <authorList>
            <person name="Nnadi N.E."/>
            <person name="Vos R."/>
            <person name="Hasami M.H."/>
            <person name="Devisetty U.K."/>
            <person name="Aguiy J.C."/>
        </authorList>
    </citation>
    <scope>NUCLEOTIDE SEQUENCE [LARGE SCALE GENOMIC DNA]</scope>
    <source>
        <strain evidence="2">JCA_2017</strain>
    </source>
</reference>
<gene>
    <name evidence="2" type="ORF">CR513_55861</name>
</gene>
<dbReference type="AlphaFoldDB" id="A0A371EHV1"/>
<sequence length="219" mass="24563">SYGTLEELVHQEIKVEMQMRKRSSSRKSVATCSSWDGRDREKEKVRSNKSHKKGSDPFQGRKKIIVTPSPNVAKTSSIKCFKLLGKGHIASQCPNRRVMIVKDDGDSHGKTYTSSELEIRSDNSRVEGHLDGHLDGHEVDGCHVLGHLCSIIIDGGSCVNMASERLVGKLYRLQWLSEHGELVVNRQVEVAFTLGRYENKVLCDVVPMEATHLLLGRLW</sequence>
<protein>
    <submittedName>
        <fullName evidence="2">Uncharacterized protein</fullName>
    </submittedName>
</protein>
<dbReference type="OrthoDB" id="1747743at2759"/>
<evidence type="ECO:0000313" key="3">
    <source>
        <dbReference type="Proteomes" id="UP000257109"/>
    </source>
</evidence>
<keyword evidence="3" id="KW-1185">Reference proteome</keyword>
<dbReference type="EMBL" id="QJKJ01013880">
    <property type="protein sequence ID" value="RDX65479.1"/>
    <property type="molecule type" value="Genomic_DNA"/>
</dbReference>
<name>A0A371EHV1_MUCPR</name>
<dbReference type="CDD" id="cd00303">
    <property type="entry name" value="retropepsin_like"/>
    <property type="match status" value="1"/>
</dbReference>